<protein>
    <recommendedName>
        <fullName evidence="3">Reverse transcriptase zinc-binding domain-containing protein</fullName>
    </recommendedName>
</protein>
<dbReference type="OrthoDB" id="2650954at2759"/>
<dbReference type="STRING" id="765257.A0A0C9ZXJ1"/>
<feature type="non-terminal residue" evidence="1">
    <location>
        <position position="1"/>
    </location>
</feature>
<reference evidence="1 2" key="1">
    <citation type="submission" date="2014-04" db="EMBL/GenBank/DDBJ databases">
        <authorList>
            <consortium name="DOE Joint Genome Institute"/>
            <person name="Kuo A."/>
            <person name="Kohler A."/>
            <person name="Costa M.D."/>
            <person name="Nagy L.G."/>
            <person name="Floudas D."/>
            <person name="Copeland A."/>
            <person name="Barry K.W."/>
            <person name="Cichocki N."/>
            <person name="Veneault-Fourrey C."/>
            <person name="LaButti K."/>
            <person name="Lindquist E.A."/>
            <person name="Lipzen A."/>
            <person name="Lundell T."/>
            <person name="Morin E."/>
            <person name="Murat C."/>
            <person name="Sun H."/>
            <person name="Tunlid A."/>
            <person name="Henrissat B."/>
            <person name="Grigoriev I.V."/>
            <person name="Hibbett D.S."/>
            <person name="Martin F."/>
            <person name="Nordberg H.P."/>
            <person name="Cantor M.N."/>
            <person name="Hua S.X."/>
        </authorList>
    </citation>
    <scope>NUCLEOTIDE SEQUENCE [LARGE SCALE GENOMIC DNA]</scope>
    <source>
        <strain evidence="1 2">441</strain>
    </source>
</reference>
<evidence type="ECO:0008006" key="3">
    <source>
        <dbReference type="Google" id="ProtNLM"/>
    </source>
</evidence>
<organism evidence="1 2">
    <name type="scientific">Pisolithus microcarpus 441</name>
    <dbReference type="NCBI Taxonomy" id="765257"/>
    <lineage>
        <taxon>Eukaryota</taxon>
        <taxon>Fungi</taxon>
        <taxon>Dikarya</taxon>
        <taxon>Basidiomycota</taxon>
        <taxon>Agaricomycotina</taxon>
        <taxon>Agaricomycetes</taxon>
        <taxon>Agaricomycetidae</taxon>
        <taxon>Boletales</taxon>
        <taxon>Sclerodermatineae</taxon>
        <taxon>Pisolithaceae</taxon>
        <taxon>Pisolithus</taxon>
    </lineage>
</organism>
<dbReference type="AlphaFoldDB" id="A0A0C9ZXJ1"/>
<evidence type="ECO:0000313" key="2">
    <source>
        <dbReference type="Proteomes" id="UP000054018"/>
    </source>
</evidence>
<accession>A0A0C9ZXJ1</accession>
<dbReference type="HOGENOM" id="CLU_146165_1_0_1"/>
<evidence type="ECO:0000313" key="1">
    <source>
        <dbReference type="EMBL" id="KIK26902.1"/>
    </source>
</evidence>
<dbReference type="EMBL" id="KN833699">
    <property type="protein sequence ID" value="KIK26902.1"/>
    <property type="molecule type" value="Genomic_DNA"/>
</dbReference>
<gene>
    <name evidence="1" type="ORF">PISMIDRAFT_94142</name>
</gene>
<proteinExistence type="predicted"/>
<keyword evidence="2" id="KW-1185">Reference proteome</keyword>
<reference evidence="2" key="2">
    <citation type="submission" date="2015-01" db="EMBL/GenBank/DDBJ databases">
        <title>Evolutionary Origins and Diversification of the Mycorrhizal Mutualists.</title>
        <authorList>
            <consortium name="DOE Joint Genome Institute"/>
            <consortium name="Mycorrhizal Genomics Consortium"/>
            <person name="Kohler A."/>
            <person name="Kuo A."/>
            <person name="Nagy L.G."/>
            <person name="Floudas D."/>
            <person name="Copeland A."/>
            <person name="Barry K.W."/>
            <person name="Cichocki N."/>
            <person name="Veneault-Fourrey C."/>
            <person name="LaButti K."/>
            <person name="Lindquist E.A."/>
            <person name="Lipzen A."/>
            <person name="Lundell T."/>
            <person name="Morin E."/>
            <person name="Murat C."/>
            <person name="Riley R."/>
            <person name="Ohm R."/>
            <person name="Sun H."/>
            <person name="Tunlid A."/>
            <person name="Henrissat B."/>
            <person name="Grigoriev I.V."/>
            <person name="Hibbett D.S."/>
            <person name="Martin F."/>
        </authorList>
    </citation>
    <scope>NUCLEOTIDE SEQUENCE [LARGE SCALE GENOMIC DNA]</scope>
    <source>
        <strain evidence="2">441</strain>
    </source>
</reference>
<name>A0A0C9ZXJ1_9AGAM</name>
<dbReference type="Proteomes" id="UP000054018">
    <property type="component" value="Unassembled WGS sequence"/>
</dbReference>
<sequence>TLSWPNTNHTPLNQHLHQIKRSDTPFCLQCSKITPENVHHFLFQCPRYDREQHTLFTTLGRVAMSINYLLTNSNMQAHLLKYIDATKRLKDTFSDISLPVPQHR</sequence>